<feature type="region of interest" description="Disordered" evidence="1">
    <location>
        <begin position="1"/>
        <end position="34"/>
    </location>
</feature>
<keyword evidence="3" id="KW-1185">Reference proteome</keyword>
<protein>
    <submittedName>
        <fullName evidence="2">Uncharacterized protein</fullName>
    </submittedName>
</protein>
<sequence length="100" mass="10473">MTHDDARYMGAGCSSRSRMAAQPSPAQPRRPRLLSSNFPRVILARASPAGTCPSCATKTPDDGHGGTPLLASPPLFVAPPPIVAAFPGERTKPTKPLVEL</sequence>
<feature type="region of interest" description="Disordered" evidence="1">
    <location>
        <begin position="49"/>
        <end position="73"/>
    </location>
</feature>
<dbReference type="GeneID" id="66060887"/>
<organism evidence="2 3">
    <name type="scientific">Ustilaginoidea virens</name>
    <name type="common">Rice false smut fungus</name>
    <name type="synonym">Villosiclava virens</name>
    <dbReference type="NCBI Taxonomy" id="1159556"/>
    <lineage>
        <taxon>Eukaryota</taxon>
        <taxon>Fungi</taxon>
        <taxon>Dikarya</taxon>
        <taxon>Ascomycota</taxon>
        <taxon>Pezizomycotina</taxon>
        <taxon>Sordariomycetes</taxon>
        <taxon>Hypocreomycetidae</taxon>
        <taxon>Hypocreales</taxon>
        <taxon>Clavicipitaceae</taxon>
        <taxon>Ustilaginoidea</taxon>
    </lineage>
</organism>
<dbReference type="EMBL" id="CP072753">
    <property type="protein sequence ID" value="QUC15868.1"/>
    <property type="molecule type" value="Genomic_DNA"/>
</dbReference>
<evidence type="ECO:0000313" key="3">
    <source>
        <dbReference type="Proteomes" id="UP000027002"/>
    </source>
</evidence>
<proteinExistence type="predicted"/>
<reference evidence="2" key="1">
    <citation type="submission" date="2020-03" db="EMBL/GenBank/DDBJ databases">
        <title>A mixture of massive structural variations and highly conserved coding sequences in Ustilaginoidea virens genome.</title>
        <authorList>
            <person name="Zhang K."/>
            <person name="Zhao Z."/>
            <person name="Zhang Z."/>
            <person name="Li Y."/>
            <person name="Hsiang T."/>
            <person name="Sun W."/>
        </authorList>
    </citation>
    <scope>NUCLEOTIDE SEQUENCE</scope>
    <source>
        <strain evidence="2">UV-8b</strain>
    </source>
</reference>
<dbReference type="KEGG" id="uvi:66060887"/>
<evidence type="ECO:0000256" key="1">
    <source>
        <dbReference type="SAM" id="MobiDB-lite"/>
    </source>
</evidence>
<name>A0A8E5HI69_USTVR</name>
<evidence type="ECO:0000313" key="2">
    <source>
        <dbReference type="EMBL" id="QUC15868.1"/>
    </source>
</evidence>
<gene>
    <name evidence="2" type="ORF">UV8b_00109</name>
</gene>
<dbReference type="Proteomes" id="UP000027002">
    <property type="component" value="Chromosome 1"/>
</dbReference>
<dbReference type="AlphaFoldDB" id="A0A8E5HI69"/>
<accession>A0A8E5HI69</accession>
<dbReference type="RefSeq" id="XP_042993541.1">
    <property type="nucleotide sequence ID" value="XM_043137607.1"/>
</dbReference>